<dbReference type="Proteomes" id="UP001328107">
    <property type="component" value="Unassembled WGS sequence"/>
</dbReference>
<comment type="caution">
    <text evidence="2">The sequence shown here is derived from an EMBL/GenBank/DDBJ whole genome shotgun (WGS) entry which is preliminary data.</text>
</comment>
<name>A0AAN5CGL2_9BILA</name>
<gene>
    <name evidence="2" type="ORF">PMAYCL1PPCAC_13787</name>
</gene>
<feature type="compositionally biased region" description="Basic and acidic residues" evidence="1">
    <location>
        <begin position="24"/>
        <end position="34"/>
    </location>
</feature>
<keyword evidence="3" id="KW-1185">Reference proteome</keyword>
<sequence>SEEVSAQDGTDRGSQTSHRLAKQRHQERCFDGVDHAEDDVRVEVHDHEIEEHTQYSSHDSKKEDIEDSHFQQIRDRDVDDVEDGVREEIPD</sequence>
<feature type="non-terminal residue" evidence="2">
    <location>
        <position position="1"/>
    </location>
</feature>
<protein>
    <submittedName>
        <fullName evidence="2">Uncharacterized protein</fullName>
    </submittedName>
</protein>
<accession>A0AAN5CGL2</accession>
<feature type="region of interest" description="Disordered" evidence="1">
    <location>
        <begin position="48"/>
        <end position="91"/>
    </location>
</feature>
<dbReference type="AlphaFoldDB" id="A0AAN5CGL2"/>
<proteinExistence type="predicted"/>
<dbReference type="EMBL" id="BTRK01000003">
    <property type="protein sequence ID" value="GMR43592.1"/>
    <property type="molecule type" value="Genomic_DNA"/>
</dbReference>
<feature type="non-terminal residue" evidence="2">
    <location>
        <position position="91"/>
    </location>
</feature>
<reference evidence="3" key="1">
    <citation type="submission" date="2022-10" db="EMBL/GenBank/DDBJ databases">
        <title>Genome assembly of Pristionchus species.</title>
        <authorList>
            <person name="Yoshida K."/>
            <person name="Sommer R.J."/>
        </authorList>
    </citation>
    <scope>NUCLEOTIDE SEQUENCE [LARGE SCALE GENOMIC DNA]</scope>
    <source>
        <strain evidence="3">RS5460</strain>
    </source>
</reference>
<organism evidence="2 3">
    <name type="scientific">Pristionchus mayeri</name>
    <dbReference type="NCBI Taxonomy" id="1317129"/>
    <lineage>
        <taxon>Eukaryota</taxon>
        <taxon>Metazoa</taxon>
        <taxon>Ecdysozoa</taxon>
        <taxon>Nematoda</taxon>
        <taxon>Chromadorea</taxon>
        <taxon>Rhabditida</taxon>
        <taxon>Rhabditina</taxon>
        <taxon>Diplogasteromorpha</taxon>
        <taxon>Diplogasteroidea</taxon>
        <taxon>Neodiplogasteridae</taxon>
        <taxon>Pristionchus</taxon>
    </lineage>
</organism>
<evidence type="ECO:0000313" key="3">
    <source>
        <dbReference type="Proteomes" id="UP001328107"/>
    </source>
</evidence>
<evidence type="ECO:0000313" key="2">
    <source>
        <dbReference type="EMBL" id="GMR43592.1"/>
    </source>
</evidence>
<evidence type="ECO:0000256" key="1">
    <source>
        <dbReference type="SAM" id="MobiDB-lite"/>
    </source>
</evidence>
<feature type="region of interest" description="Disordered" evidence="1">
    <location>
        <begin position="1"/>
        <end position="34"/>
    </location>
</feature>